<evidence type="ECO:0000259" key="1">
    <source>
        <dbReference type="Pfam" id="PF13472"/>
    </source>
</evidence>
<evidence type="ECO:0000313" key="2">
    <source>
        <dbReference type="EMBL" id="QOY87020.1"/>
    </source>
</evidence>
<dbReference type="Pfam" id="PF13472">
    <property type="entry name" value="Lipase_GDSL_2"/>
    <property type="match status" value="1"/>
</dbReference>
<dbReference type="GO" id="GO:0004622">
    <property type="term" value="F:phosphatidylcholine lysophospholipase activity"/>
    <property type="evidence" value="ECO:0007669"/>
    <property type="project" value="TreeGrafter"/>
</dbReference>
<sequence>MCTFLAAVLPLAAQPQGAASAVPDDQQVMVLYERCLQLIEASGVASPELGRAGVPLAENMRQTLESLKFLGIRNPQLHYRFMTNLRAFVLISDTVPKPVPFPEIGRQQLAELRDNLGRIELYFQQQIASLQAELRSPDRDETARYRDANASLTAPDPKNPRVVFLGDSITDFWRLNEYFSGKDYVNRGISGQITSQMLARFQADVVQLKPAAVVILAGTNDIGRGVNPAVIQNNLTMICDLADLHKIKVILASILPVSDHHKKVNPMWERTKLRPPAAILEMNKWLQALCEKRGYTYLDYYPIMAGADGQLAPNLADDGLHPNPSGYRIMAPIATAAIEKALGPSNPAQPAGRKRRLF</sequence>
<reference evidence="2 3" key="1">
    <citation type="submission" date="2020-10" db="EMBL/GenBank/DDBJ databases">
        <title>Complete genome sequence of Paludibaculum fermentans P105T, a facultatively anaerobic acidobacterium capable of dissimilatory Fe(III) reduction.</title>
        <authorList>
            <person name="Dedysh S.N."/>
            <person name="Beletsky A.V."/>
            <person name="Kulichevskaya I.S."/>
            <person name="Mardanov A.V."/>
            <person name="Ravin N.V."/>
        </authorList>
    </citation>
    <scope>NUCLEOTIDE SEQUENCE [LARGE SCALE GENOMIC DNA]</scope>
    <source>
        <strain evidence="2 3">P105</strain>
    </source>
</reference>
<dbReference type="InterPro" id="IPR051532">
    <property type="entry name" value="Ester_Hydrolysis_Enzymes"/>
</dbReference>
<proteinExistence type="predicted"/>
<dbReference type="Proteomes" id="UP000593892">
    <property type="component" value="Chromosome"/>
</dbReference>
<dbReference type="AlphaFoldDB" id="A0A7S7NNT7"/>
<feature type="domain" description="SGNH hydrolase-type esterase" evidence="1">
    <location>
        <begin position="164"/>
        <end position="329"/>
    </location>
</feature>
<dbReference type="InterPro" id="IPR013830">
    <property type="entry name" value="SGNH_hydro"/>
</dbReference>
<keyword evidence="3" id="KW-1185">Reference proteome</keyword>
<dbReference type="RefSeq" id="WP_194448689.1">
    <property type="nucleotide sequence ID" value="NZ_CP063849.1"/>
</dbReference>
<dbReference type="PANTHER" id="PTHR30383">
    <property type="entry name" value="THIOESTERASE 1/PROTEASE 1/LYSOPHOSPHOLIPASE L1"/>
    <property type="match status" value="1"/>
</dbReference>
<dbReference type="InterPro" id="IPR036514">
    <property type="entry name" value="SGNH_hydro_sf"/>
</dbReference>
<evidence type="ECO:0000313" key="3">
    <source>
        <dbReference type="Proteomes" id="UP000593892"/>
    </source>
</evidence>
<dbReference type="Gene3D" id="3.40.50.1110">
    <property type="entry name" value="SGNH hydrolase"/>
    <property type="match status" value="1"/>
</dbReference>
<gene>
    <name evidence="2" type="ORF">IRI77_30270</name>
</gene>
<name>A0A7S7NNT7_PALFE</name>
<accession>A0A7S7NNT7</accession>
<dbReference type="SUPFAM" id="SSF52266">
    <property type="entry name" value="SGNH hydrolase"/>
    <property type="match status" value="1"/>
</dbReference>
<dbReference type="EMBL" id="CP063849">
    <property type="protein sequence ID" value="QOY87020.1"/>
    <property type="molecule type" value="Genomic_DNA"/>
</dbReference>
<dbReference type="PANTHER" id="PTHR30383:SF5">
    <property type="entry name" value="SGNH HYDROLASE-TYPE ESTERASE DOMAIN-CONTAINING PROTEIN"/>
    <property type="match status" value="1"/>
</dbReference>
<dbReference type="KEGG" id="pfer:IRI77_30270"/>
<protein>
    <recommendedName>
        <fullName evidence="1">SGNH hydrolase-type esterase domain-containing protein</fullName>
    </recommendedName>
</protein>
<organism evidence="2 3">
    <name type="scientific">Paludibaculum fermentans</name>
    <dbReference type="NCBI Taxonomy" id="1473598"/>
    <lineage>
        <taxon>Bacteria</taxon>
        <taxon>Pseudomonadati</taxon>
        <taxon>Acidobacteriota</taxon>
        <taxon>Terriglobia</taxon>
        <taxon>Bryobacterales</taxon>
        <taxon>Bryobacteraceae</taxon>
        <taxon>Paludibaculum</taxon>
    </lineage>
</organism>